<comment type="caution">
    <text evidence="5">The sequence shown here is derived from an EMBL/GenBank/DDBJ whole genome shotgun (WGS) entry which is preliminary data.</text>
</comment>
<dbReference type="FunFam" id="3.40.30.10:FF:000013">
    <property type="entry name" value="Blast:Protein SCO1 homolog, mitochondrial"/>
    <property type="match status" value="1"/>
</dbReference>
<dbReference type="InterPro" id="IPR036249">
    <property type="entry name" value="Thioredoxin-like_sf"/>
</dbReference>
<dbReference type="Gene3D" id="3.40.30.10">
    <property type="entry name" value="Glutaredoxin"/>
    <property type="match status" value="1"/>
</dbReference>
<comment type="similarity">
    <text evidence="1">Belongs to the SCO1/2 family.</text>
</comment>
<evidence type="ECO:0000256" key="3">
    <source>
        <dbReference type="PIRSR" id="PIRSR603782-1"/>
    </source>
</evidence>
<feature type="binding site" evidence="3">
    <location>
        <position position="73"/>
    </location>
    <ligand>
        <name>Cu cation</name>
        <dbReference type="ChEBI" id="CHEBI:23378"/>
    </ligand>
</feature>
<dbReference type="PANTHER" id="PTHR12151">
    <property type="entry name" value="ELECTRON TRANSPORT PROTIN SCO1/SENC FAMILY MEMBER"/>
    <property type="match status" value="1"/>
</dbReference>
<feature type="disulfide bond" description="Redox-active" evidence="4">
    <location>
        <begin position="73"/>
        <end position="77"/>
    </location>
</feature>
<dbReference type="Proteomes" id="UP000708298">
    <property type="component" value="Unassembled WGS sequence"/>
</dbReference>
<evidence type="ECO:0000313" key="6">
    <source>
        <dbReference type="Proteomes" id="UP000708298"/>
    </source>
</evidence>
<dbReference type="CDD" id="cd02968">
    <property type="entry name" value="SCO"/>
    <property type="match status" value="1"/>
</dbReference>
<sequence length="198" mass="20842">MAHKAKLTAGLALVAILIVAVGLHALMAARERQTAAATTIGGAFTLVDSTKHVVTDRDFRGRYMLVYFGYTYCPDICPTTLTTVTQALADLGKRGSAIQPIFITVDPKRDKPNQIGRYTAAFSPRLIGLTGSQAQISAAEAAYHVIVKPGPISADGLRSIDHSAVLYLMGPDGAFIAPLPANSTAATLAADIARYLTA</sequence>
<proteinExistence type="inferred from homology"/>
<name>A0A963YPD9_9PROT</name>
<dbReference type="GO" id="GO:0046872">
    <property type="term" value="F:metal ion binding"/>
    <property type="evidence" value="ECO:0007669"/>
    <property type="project" value="UniProtKB-KW"/>
</dbReference>
<dbReference type="RefSeq" id="WP_227320282.1">
    <property type="nucleotide sequence ID" value="NZ_JAESVB010000002.1"/>
</dbReference>
<keyword evidence="6" id="KW-1185">Reference proteome</keyword>
<dbReference type="InterPro" id="IPR003782">
    <property type="entry name" value="SCO1/SenC"/>
</dbReference>
<feature type="binding site" evidence="3">
    <location>
        <position position="162"/>
    </location>
    <ligand>
        <name>Cu cation</name>
        <dbReference type="ChEBI" id="CHEBI:23378"/>
    </ligand>
</feature>
<dbReference type="EMBL" id="JAESVB010000002">
    <property type="protein sequence ID" value="MCB8874615.1"/>
    <property type="molecule type" value="Genomic_DNA"/>
</dbReference>
<keyword evidence="3" id="KW-0479">Metal-binding</keyword>
<evidence type="ECO:0000313" key="5">
    <source>
        <dbReference type="EMBL" id="MCB8874615.1"/>
    </source>
</evidence>
<feature type="binding site" evidence="3">
    <location>
        <position position="77"/>
    </location>
    <ligand>
        <name>Cu cation</name>
        <dbReference type="ChEBI" id="CHEBI:23378"/>
    </ligand>
</feature>
<dbReference type="Pfam" id="PF02630">
    <property type="entry name" value="SCO1-SenC"/>
    <property type="match status" value="1"/>
</dbReference>
<dbReference type="SUPFAM" id="SSF52833">
    <property type="entry name" value="Thioredoxin-like"/>
    <property type="match status" value="1"/>
</dbReference>
<reference evidence="5" key="1">
    <citation type="journal article" date="2021" name="Microorganisms">
        <title>Acidisoma silvae sp. nov. and Acidisomacellulosilytica sp. nov., Two Acidophilic Bacteria Isolated from Decaying Wood, Hydrolyzing Cellulose and Producing Poly-3-hydroxybutyrate.</title>
        <authorList>
            <person name="Mieszkin S."/>
            <person name="Pouder E."/>
            <person name="Uroz S."/>
            <person name="Simon-Colin C."/>
            <person name="Alain K."/>
        </authorList>
    </citation>
    <scope>NUCLEOTIDE SEQUENCE</scope>
    <source>
        <strain evidence="5">HW T2.11</strain>
    </source>
</reference>
<keyword evidence="4" id="KW-1015">Disulfide bond</keyword>
<reference evidence="5" key="2">
    <citation type="submission" date="2021-01" db="EMBL/GenBank/DDBJ databases">
        <authorList>
            <person name="Mieszkin S."/>
            <person name="Pouder E."/>
            <person name="Alain K."/>
        </authorList>
    </citation>
    <scope>NUCLEOTIDE SEQUENCE</scope>
    <source>
        <strain evidence="5">HW T2.11</strain>
    </source>
</reference>
<gene>
    <name evidence="5" type="ORF">ASILVAE211_05405</name>
</gene>
<evidence type="ECO:0000256" key="2">
    <source>
        <dbReference type="ARBA" id="ARBA00023008"/>
    </source>
</evidence>
<accession>A0A963YPD9</accession>
<protein>
    <submittedName>
        <fullName evidence="5">SCO family protein</fullName>
    </submittedName>
</protein>
<organism evidence="5 6">
    <name type="scientific">Acidisoma silvae</name>
    <dbReference type="NCBI Taxonomy" id="2802396"/>
    <lineage>
        <taxon>Bacteria</taxon>
        <taxon>Pseudomonadati</taxon>
        <taxon>Pseudomonadota</taxon>
        <taxon>Alphaproteobacteria</taxon>
        <taxon>Acetobacterales</taxon>
        <taxon>Acidocellaceae</taxon>
        <taxon>Acidisoma</taxon>
    </lineage>
</organism>
<evidence type="ECO:0000256" key="1">
    <source>
        <dbReference type="ARBA" id="ARBA00010996"/>
    </source>
</evidence>
<dbReference type="AlphaFoldDB" id="A0A963YPD9"/>
<dbReference type="PANTHER" id="PTHR12151:SF25">
    <property type="entry name" value="LINALOOL DEHYDRATASE_ISOMERASE DOMAIN-CONTAINING PROTEIN"/>
    <property type="match status" value="1"/>
</dbReference>
<evidence type="ECO:0000256" key="4">
    <source>
        <dbReference type="PIRSR" id="PIRSR603782-2"/>
    </source>
</evidence>
<keyword evidence="2 3" id="KW-0186">Copper</keyword>